<evidence type="ECO:0000256" key="4">
    <source>
        <dbReference type="ARBA" id="ARBA00022777"/>
    </source>
</evidence>
<evidence type="ECO:0000256" key="2">
    <source>
        <dbReference type="ARBA" id="ARBA00022679"/>
    </source>
</evidence>
<dbReference type="InterPro" id="IPR008271">
    <property type="entry name" value="Ser/Thr_kinase_AS"/>
</dbReference>
<dbReference type="SUPFAM" id="SSF56112">
    <property type="entry name" value="Protein kinase-like (PK-like)"/>
    <property type="match status" value="1"/>
</dbReference>
<dbReference type="Pfam" id="PF00069">
    <property type="entry name" value="Pkinase"/>
    <property type="match status" value="1"/>
</dbReference>
<protein>
    <recommendedName>
        <fullName evidence="6">Protein kinase domain-containing protein</fullName>
    </recommendedName>
</protein>
<feature type="domain" description="Protein kinase" evidence="6">
    <location>
        <begin position="66"/>
        <end position="411"/>
    </location>
</feature>
<proteinExistence type="predicted"/>
<evidence type="ECO:0000259" key="6">
    <source>
        <dbReference type="PROSITE" id="PS50011"/>
    </source>
</evidence>
<dbReference type="GO" id="GO:0043484">
    <property type="term" value="P:regulation of RNA splicing"/>
    <property type="evidence" value="ECO:0007669"/>
    <property type="project" value="TreeGrafter"/>
</dbReference>
<dbReference type="Gene3D" id="1.10.510.10">
    <property type="entry name" value="Transferase(Phosphotransferase) domain 1"/>
    <property type="match status" value="1"/>
</dbReference>
<dbReference type="OrthoDB" id="5979581at2759"/>
<evidence type="ECO:0000313" key="7">
    <source>
        <dbReference type="EMBL" id="PPR04520.1"/>
    </source>
</evidence>
<evidence type="ECO:0000256" key="5">
    <source>
        <dbReference type="ARBA" id="ARBA00022840"/>
    </source>
</evidence>
<comment type="caution">
    <text evidence="7">The sequence shown here is derived from an EMBL/GenBank/DDBJ whole genome shotgun (WGS) entry which is preliminary data.</text>
</comment>
<dbReference type="Proteomes" id="UP000284706">
    <property type="component" value="Unassembled WGS sequence"/>
</dbReference>
<dbReference type="PROSITE" id="PS00108">
    <property type="entry name" value="PROTEIN_KINASE_ST"/>
    <property type="match status" value="1"/>
</dbReference>
<accession>A0A409YNA5</accession>
<evidence type="ECO:0000313" key="8">
    <source>
        <dbReference type="Proteomes" id="UP000284706"/>
    </source>
</evidence>
<keyword evidence="8" id="KW-1185">Reference proteome</keyword>
<name>A0A409YNA5_9AGAR</name>
<keyword evidence="3" id="KW-0547">Nucleotide-binding</keyword>
<dbReference type="GO" id="GO:0005524">
    <property type="term" value="F:ATP binding"/>
    <property type="evidence" value="ECO:0007669"/>
    <property type="project" value="UniProtKB-KW"/>
</dbReference>
<dbReference type="GO" id="GO:0005634">
    <property type="term" value="C:nucleus"/>
    <property type="evidence" value="ECO:0007669"/>
    <property type="project" value="TreeGrafter"/>
</dbReference>
<dbReference type="InParanoid" id="A0A409YNA5"/>
<evidence type="ECO:0000256" key="1">
    <source>
        <dbReference type="ARBA" id="ARBA00022527"/>
    </source>
</evidence>
<keyword evidence="4" id="KW-0418">Kinase</keyword>
<sequence length="416" mass="47733">MRSRLRDAILTLQRCFRRTPLPPRNFSTAANPTLPADTLVEEETLPYYDPRQFYPVHIGDVFNSRYQVLGKLGYGAYSTSWLCRDLSDHKYATLKVSTAFQDHPHITRRELKVYEHLSNVVAHSKHPGSGLIRALYDTFEVEGPSGQHQCLVQQPMHMSIIDMMRKGGGKLFSVPLAKAFLIRIVEALDFLHSEADVVHTDLKLDNIMLDIEDPSILEKFEQLEIEDPSPRKVVDEDRTIYQSRHLPWPKGTVGLPLLCDLGEARVGKSHKSNPYGVQPHVYRAPEIMLEMEWGAPVDIWNLACLTWDLVEGAHLFHDVLDEQDRHDPYKHLALIAGMLGPPPSAFLQRSDLRKWIANKHAQVVQVSLRDLERRQLEGKEQDGFLQFMLSMLRWLPEERKTAKELLEDPWINANSS</sequence>
<dbReference type="InterPro" id="IPR000719">
    <property type="entry name" value="Prot_kinase_dom"/>
</dbReference>
<gene>
    <name evidence="7" type="ORF">CVT26_002388</name>
</gene>
<dbReference type="PANTHER" id="PTHR45646">
    <property type="entry name" value="SERINE/THREONINE-PROTEIN KINASE DOA-RELATED"/>
    <property type="match status" value="1"/>
</dbReference>
<dbReference type="AlphaFoldDB" id="A0A409YNA5"/>
<dbReference type="SMART" id="SM00220">
    <property type="entry name" value="S_TKc"/>
    <property type="match status" value="1"/>
</dbReference>
<dbReference type="STRING" id="231916.A0A409YNA5"/>
<dbReference type="CDD" id="cd05118">
    <property type="entry name" value="STKc_CMGC"/>
    <property type="match status" value="1"/>
</dbReference>
<keyword evidence="2" id="KW-0808">Transferase</keyword>
<dbReference type="Gene3D" id="3.30.200.20">
    <property type="entry name" value="Phosphorylase Kinase, domain 1"/>
    <property type="match status" value="1"/>
</dbReference>
<dbReference type="InterPro" id="IPR051175">
    <property type="entry name" value="CLK_kinases"/>
</dbReference>
<dbReference type="EMBL" id="NHYE01000617">
    <property type="protein sequence ID" value="PPR04520.1"/>
    <property type="molecule type" value="Genomic_DNA"/>
</dbReference>
<dbReference type="PROSITE" id="PS50011">
    <property type="entry name" value="PROTEIN_KINASE_DOM"/>
    <property type="match status" value="1"/>
</dbReference>
<reference evidence="7 8" key="1">
    <citation type="journal article" date="2018" name="Evol. Lett.">
        <title>Horizontal gene cluster transfer increased hallucinogenic mushroom diversity.</title>
        <authorList>
            <person name="Reynolds H.T."/>
            <person name="Vijayakumar V."/>
            <person name="Gluck-Thaler E."/>
            <person name="Korotkin H.B."/>
            <person name="Matheny P.B."/>
            <person name="Slot J.C."/>
        </authorList>
    </citation>
    <scope>NUCLEOTIDE SEQUENCE [LARGE SCALE GENOMIC DNA]</scope>
    <source>
        <strain evidence="7 8">SRW20</strain>
    </source>
</reference>
<evidence type="ECO:0000256" key="3">
    <source>
        <dbReference type="ARBA" id="ARBA00022741"/>
    </source>
</evidence>
<keyword evidence="1" id="KW-0723">Serine/threonine-protein kinase</keyword>
<dbReference type="GO" id="GO:0004674">
    <property type="term" value="F:protein serine/threonine kinase activity"/>
    <property type="evidence" value="ECO:0007669"/>
    <property type="project" value="UniProtKB-KW"/>
</dbReference>
<organism evidence="7 8">
    <name type="scientific">Gymnopilus dilepis</name>
    <dbReference type="NCBI Taxonomy" id="231916"/>
    <lineage>
        <taxon>Eukaryota</taxon>
        <taxon>Fungi</taxon>
        <taxon>Dikarya</taxon>
        <taxon>Basidiomycota</taxon>
        <taxon>Agaricomycotina</taxon>
        <taxon>Agaricomycetes</taxon>
        <taxon>Agaricomycetidae</taxon>
        <taxon>Agaricales</taxon>
        <taxon>Agaricineae</taxon>
        <taxon>Hymenogastraceae</taxon>
        <taxon>Gymnopilus</taxon>
    </lineage>
</organism>
<dbReference type="PANTHER" id="PTHR45646:SF11">
    <property type="entry name" value="SERINE_THREONINE-PROTEIN KINASE DOA"/>
    <property type="match status" value="1"/>
</dbReference>
<dbReference type="InterPro" id="IPR011009">
    <property type="entry name" value="Kinase-like_dom_sf"/>
</dbReference>
<keyword evidence="5" id="KW-0067">ATP-binding</keyword>